<evidence type="ECO:0000256" key="6">
    <source>
        <dbReference type="HAMAP-Rule" id="MF_00073"/>
    </source>
</evidence>
<keyword evidence="3 6" id="KW-0694">RNA-binding</keyword>
<dbReference type="GO" id="GO:0005829">
    <property type="term" value="C:cytosol"/>
    <property type="evidence" value="ECO:0007669"/>
    <property type="project" value="TreeGrafter"/>
</dbReference>
<dbReference type="Pfam" id="PF01029">
    <property type="entry name" value="NusB"/>
    <property type="match status" value="1"/>
</dbReference>
<dbReference type="EMBL" id="FQXD01000001">
    <property type="protein sequence ID" value="SHG67498.1"/>
    <property type="molecule type" value="Genomic_DNA"/>
</dbReference>
<sequence>MNRHEARKKALQIIFSIDMNEIQSFHEMEHLDEQVRKDAFLNLLVNGVINYKIEIDKIISEKLENWSLERIASVEKAILRIAVFEIRYVEDIPVSVSINEAIELANTFGDEKSGKFINGVLSRISE</sequence>
<comment type="similarity">
    <text evidence="1 6">Belongs to the NusB family.</text>
</comment>
<name>A0A1M5LR29_9BACI</name>
<dbReference type="SUPFAM" id="SSF48013">
    <property type="entry name" value="NusB-like"/>
    <property type="match status" value="1"/>
</dbReference>
<protein>
    <recommendedName>
        <fullName evidence="6">Transcription antitermination protein NusB</fullName>
    </recommendedName>
    <alternativeName>
        <fullName evidence="6">Antitermination factor NusB</fullName>
    </alternativeName>
</protein>
<dbReference type="Gene3D" id="1.10.940.10">
    <property type="entry name" value="NusB-like"/>
    <property type="match status" value="1"/>
</dbReference>
<organism evidence="8 9">
    <name type="scientific">Virgibacillus chiguensis</name>
    <dbReference type="NCBI Taxonomy" id="411959"/>
    <lineage>
        <taxon>Bacteria</taxon>
        <taxon>Bacillati</taxon>
        <taxon>Bacillota</taxon>
        <taxon>Bacilli</taxon>
        <taxon>Bacillales</taxon>
        <taxon>Bacillaceae</taxon>
        <taxon>Virgibacillus</taxon>
    </lineage>
</organism>
<dbReference type="InterPro" id="IPR006027">
    <property type="entry name" value="NusB_RsmB_TIM44"/>
</dbReference>
<dbReference type="InterPro" id="IPR011605">
    <property type="entry name" value="NusB_fam"/>
</dbReference>
<dbReference type="RefSeq" id="WP_073004340.1">
    <property type="nucleotide sequence ID" value="NZ_FQXD01000001.1"/>
</dbReference>
<keyword evidence="4 6" id="KW-0805">Transcription regulation</keyword>
<evidence type="ECO:0000313" key="9">
    <source>
        <dbReference type="Proteomes" id="UP000184079"/>
    </source>
</evidence>
<evidence type="ECO:0000313" key="8">
    <source>
        <dbReference type="EMBL" id="SHG67498.1"/>
    </source>
</evidence>
<evidence type="ECO:0000256" key="4">
    <source>
        <dbReference type="ARBA" id="ARBA00023015"/>
    </source>
</evidence>
<evidence type="ECO:0000256" key="2">
    <source>
        <dbReference type="ARBA" id="ARBA00022814"/>
    </source>
</evidence>
<keyword evidence="2 6" id="KW-0889">Transcription antitermination</keyword>
<evidence type="ECO:0000256" key="1">
    <source>
        <dbReference type="ARBA" id="ARBA00005952"/>
    </source>
</evidence>
<dbReference type="OrthoDB" id="9811381at2"/>
<dbReference type="AlphaFoldDB" id="A0A1M5LR29"/>
<dbReference type="Proteomes" id="UP000184079">
    <property type="component" value="Unassembled WGS sequence"/>
</dbReference>
<keyword evidence="9" id="KW-1185">Reference proteome</keyword>
<evidence type="ECO:0000256" key="5">
    <source>
        <dbReference type="ARBA" id="ARBA00023163"/>
    </source>
</evidence>
<dbReference type="PANTHER" id="PTHR11078">
    <property type="entry name" value="N UTILIZATION SUBSTANCE PROTEIN B-RELATED"/>
    <property type="match status" value="1"/>
</dbReference>
<evidence type="ECO:0000259" key="7">
    <source>
        <dbReference type="Pfam" id="PF01029"/>
    </source>
</evidence>
<dbReference type="NCBIfam" id="TIGR01951">
    <property type="entry name" value="nusB"/>
    <property type="match status" value="1"/>
</dbReference>
<gene>
    <name evidence="6" type="primary">nusB</name>
    <name evidence="8" type="ORF">SAMN05421807_101228</name>
</gene>
<reference evidence="9" key="1">
    <citation type="submission" date="2016-11" db="EMBL/GenBank/DDBJ databases">
        <authorList>
            <person name="Varghese N."/>
            <person name="Submissions S."/>
        </authorList>
    </citation>
    <scope>NUCLEOTIDE SEQUENCE [LARGE SCALE GENOMIC DNA]</scope>
    <source>
        <strain evidence="9">CGMCC 1.6496</strain>
    </source>
</reference>
<dbReference type="GO" id="GO:0031564">
    <property type="term" value="P:transcription antitermination"/>
    <property type="evidence" value="ECO:0007669"/>
    <property type="project" value="UniProtKB-KW"/>
</dbReference>
<comment type="function">
    <text evidence="6">Involved in transcription antitermination. Required for transcription of ribosomal RNA (rRNA) genes. Binds specifically to the boxA antiterminator sequence of the ribosomal RNA (rrn) operons.</text>
</comment>
<dbReference type="InterPro" id="IPR035926">
    <property type="entry name" value="NusB-like_sf"/>
</dbReference>
<evidence type="ECO:0000256" key="3">
    <source>
        <dbReference type="ARBA" id="ARBA00022884"/>
    </source>
</evidence>
<dbReference type="GO" id="GO:0006353">
    <property type="term" value="P:DNA-templated transcription termination"/>
    <property type="evidence" value="ECO:0007669"/>
    <property type="project" value="UniProtKB-UniRule"/>
</dbReference>
<accession>A0A1M5LR29</accession>
<dbReference type="GO" id="GO:0003723">
    <property type="term" value="F:RNA binding"/>
    <property type="evidence" value="ECO:0007669"/>
    <property type="project" value="UniProtKB-UniRule"/>
</dbReference>
<keyword evidence="5 6" id="KW-0804">Transcription</keyword>
<feature type="domain" description="NusB/RsmB/TIM44" evidence="7">
    <location>
        <begin position="4"/>
        <end position="125"/>
    </location>
</feature>
<dbReference type="PANTHER" id="PTHR11078:SF3">
    <property type="entry name" value="ANTITERMINATION NUSB DOMAIN-CONTAINING PROTEIN"/>
    <property type="match status" value="1"/>
</dbReference>
<dbReference type="HAMAP" id="MF_00073">
    <property type="entry name" value="NusB"/>
    <property type="match status" value="1"/>
</dbReference>
<proteinExistence type="inferred from homology"/>